<dbReference type="RefSeq" id="WP_185376149.1">
    <property type="nucleotide sequence ID" value="NZ_JAARPL010000002.1"/>
</dbReference>
<feature type="compositionally biased region" description="Basic and acidic residues" evidence="7">
    <location>
        <begin position="151"/>
        <end position="162"/>
    </location>
</feature>
<evidence type="ECO:0000256" key="5">
    <source>
        <dbReference type="ARBA" id="ARBA00022729"/>
    </source>
</evidence>
<feature type="region of interest" description="Disordered" evidence="7">
    <location>
        <begin position="1546"/>
        <end position="1587"/>
    </location>
</feature>
<evidence type="ECO:0000259" key="10">
    <source>
        <dbReference type="Pfam" id="PF17802"/>
    </source>
</evidence>
<evidence type="ECO:0000256" key="1">
    <source>
        <dbReference type="ARBA" id="ARBA00004168"/>
    </source>
</evidence>
<keyword evidence="6" id="KW-0572">Peptidoglycan-anchor</keyword>
<accession>A0A841XVZ6</accession>
<dbReference type="InterPro" id="IPR041033">
    <property type="entry name" value="SpaA_PFL_dom_1"/>
</dbReference>
<dbReference type="InterPro" id="IPR041171">
    <property type="entry name" value="SDR_Ig"/>
</dbReference>
<feature type="domain" description="Collagen binding" evidence="9">
    <location>
        <begin position="351"/>
        <end position="478"/>
    </location>
</feature>
<feature type="chain" id="PRO_5032662683" evidence="8">
    <location>
        <begin position="26"/>
        <end position="1636"/>
    </location>
</feature>
<evidence type="ECO:0000259" key="9">
    <source>
        <dbReference type="Pfam" id="PF05737"/>
    </source>
</evidence>
<sequence>MKRFFSLFAALLLILQMILPQMVLAQTTTDTKEIDGAVLVDIIVNENTDSTSNYTISGRMVNHSDEAKVGTVTVSDNVEVSAIQDAVVMDNQQHVIGKYDVANNEITFPISGNSDTVFNFQVNGKYVGDATDDQVTFSDGVHVISKDVGKSVEPKVESKQEETTATVPTSPVEPEKAAVPKRDTVVKKVKENGPRDLKDIFAELGYPSEKSSILSDMKVTYSDKDGNVITEPTVNDKVEFAFDWHIPNDVGELVNAGDYYSFELPDNIKVPKNMTIELGEFGTATVDTNGKVIITFTDEVKNNSDVNGTLHFDAGFNENAIDGPGDMTIKIPDEVNLPSTEVPIKPYGAAMIDKSGHFDKVQNPDRVIWNVDINKGLKVVDNAKVTEAFPDGLTYESVKVYQIDVDLQGRVIPNSEKLVTTGYTVDANGNVTFTEPIDGAYRLEYTTKINEAKKPFAGGTVNFKNNATLSSDNLDDSTTSATVSAKYGKTLAKSATNYNSKDQTFGWTIKYNYGEKQINKDDAVIKDTFGSDKMILVDDSVQLYHMTFDQSGKEIQGAALVEGTDYELIPTGNGFEIHFLHDVDGAVKIDYKTGVSGTLTENMNISNKVDVSTGQSSNGSGTMYQQSLVKKLGDVNYDTKTASWVIDVNKNHYFMKNWEMTDTLSHGLTIIPDSLKVYDVDQRHELVAGTDYTFAYDEETNAFKITFLNGYKDGTENQFRISYDTNYDMNVVRGGDSDLSFKNDASATWVDQNGDPKTSKDSVVFKPNDPTKYNGFKNGSYNAQTKLITWSIGVNYDGVDLENAKVVDPILGNQQFVPGSVKIYHYTINHDGSIVKGAEISDYSEFVISEPSNKNEDTLTVNFPDDKAAMYLIEFDTSVKGQLVSANYKNNAVFQNDTYPDQTLSAEVSVTNGGKFAVKSGMQDDDGYVNWSVTVNPSLSQLDDVVMTDRPSTNQSIDLASLVIYGTTVNADGTLVVNKNVKLTKDVDYTAALTTDNETGQQELKVTFAKQLNTAFVVQYRTMVLMTGDKDKVSNNVKITGNHEEEVTGGSETSLDVVVSNGGGTAVGTKGSITFQKVDPNDTILHGARFQLLDKNNRVVVREGTIGQDGKLTFGNLPYGTYYLKEVKAPEGFSVSDELVNGKKVTISKNTTDAKIAEKIVNAPNKVTFVKQNEAHDALSGAVFKLQWQVGNEWLDIRGDETFETDSDGRLVIEGLLPANYRLVETFAPHGYVLNTEPIPFAVTQDSNGQIADVDVAPFVNYKGSFEFEKQDDAGNALSDAAFILKDQTGETVATLASNSDGKVSATDLAPGDYTITEIKAPTGYILNTKPIHFTIASQANGKPATEILDNFTNYKGKASLKKTGEDGAALSGAVFQVTDQEGNVIRENLVTNLDGIIDVTDLAPGTYHFIETAAPTGYLINETPVEFTIADNANGEPVKVQTQLTDYQGSVVLKKINESGQTLEGAAFDLLSEDGTVISSLVTDADGKVSASGLAPGNYYFTETAAPVGYKLDSTPILFTILTTAVDKPELIELEFTNKKLPPQILPPKPVEPEKPITPEKPTKPVTPTPKPKPFEVKPGEQTMQPIPKAEVTPKPVVKPDTKLPQTGDNNAETVLFTLLGTAMIAAWFRLTRKQ</sequence>
<keyword evidence="12" id="KW-0176">Collagen</keyword>
<feature type="signal peptide" evidence="8">
    <location>
        <begin position="1"/>
        <end position="25"/>
    </location>
</feature>
<evidence type="ECO:0000256" key="8">
    <source>
        <dbReference type="SAM" id="SignalP"/>
    </source>
</evidence>
<gene>
    <name evidence="12" type="ORF">HB847_03735</name>
</gene>
<evidence type="ECO:0000256" key="2">
    <source>
        <dbReference type="ARBA" id="ARBA00007257"/>
    </source>
</evidence>
<protein>
    <submittedName>
        <fullName evidence="12">Collagen binding domain-containing protein</fullName>
    </submittedName>
</protein>
<dbReference type="InterPro" id="IPR008456">
    <property type="entry name" value="Collagen-bd_dom"/>
</dbReference>
<feature type="compositionally biased region" description="Basic and acidic residues" evidence="7">
    <location>
        <begin position="1552"/>
        <end position="1564"/>
    </location>
</feature>
<keyword evidence="4" id="KW-0964">Secreted</keyword>
<evidence type="ECO:0000256" key="3">
    <source>
        <dbReference type="ARBA" id="ARBA00022512"/>
    </source>
</evidence>
<dbReference type="InterPro" id="IPR008966">
    <property type="entry name" value="Adhesion_dom_sf"/>
</dbReference>
<feature type="domain" description="SDR-like Ig" evidence="11">
    <location>
        <begin position="235"/>
        <end position="322"/>
    </location>
</feature>
<feature type="domain" description="SpaA-like prealbumin fold" evidence="10">
    <location>
        <begin position="1071"/>
        <end position="1153"/>
    </location>
</feature>
<feature type="domain" description="SpaA-like prealbumin fold" evidence="10">
    <location>
        <begin position="1358"/>
        <end position="1434"/>
    </location>
</feature>
<dbReference type="SUPFAM" id="SSF49478">
    <property type="entry name" value="Cna protein B-type domain"/>
    <property type="match status" value="4"/>
</dbReference>
<comment type="subcellular location">
    <subcellularLocation>
        <location evidence="1">Secreted</location>
        <location evidence="1">Cell wall</location>
        <topology evidence="1">Peptidoglycan-anchor</topology>
    </subcellularLocation>
</comment>
<organism evidence="12 13">
    <name type="scientific">Listeria booriae</name>
    <dbReference type="NCBI Taxonomy" id="1552123"/>
    <lineage>
        <taxon>Bacteria</taxon>
        <taxon>Bacillati</taxon>
        <taxon>Bacillota</taxon>
        <taxon>Bacilli</taxon>
        <taxon>Bacillales</taxon>
        <taxon>Listeriaceae</taxon>
        <taxon>Listeria</taxon>
    </lineage>
</organism>
<evidence type="ECO:0000259" key="11">
    <source>
        <dbReference type="Pfam" id="PF17961"/>
    </source>
</evidence>
<reference evidence="12 13" key="1">
    <citation type="submission" date="2020-03" db="EMBL/GenBank/DDBJ databases">
        <title>Soil Listeria distribution.</title>
        <authorList>
            <person name="Liao J."/>
            <person name="Wiedmann M."/>
        </authorList>
    </citation>
    <scope>NUCLEOTIDE SEQUENCE [LARGE SCALE GENOMIC DNA]</scope>
    <source>
        <strain evidence="12 13">FSL L7-1681</strain>
    </source>
</reference>
<dbReference type="Gene3D" id="2.60.40.740">
    <property type="match status" value="5"/>
</dbReference>
<feature type="domain" description="Collagen binding" evidence="9">
    <location>
        <begin position="775"/>
        <end position="900"/>
    </location>
</feature>
<feature type="domain" description="SpaA-like prealbumin fold" evidence="10">
    <location>
        <begin position="1450"/>
        <end position="1524"/>
    </location>
</feature>
<dbReference type="Gene3D" id="2.60.40.1280">
    <property type="match status" value="1"/>
</dbReference>
<feature type="domain" description="Collagen binding" evidence="9">
    <location>
        <begin position="918"/>
        <end position="1043"/>
    </location>
</feature>
<feature type="domain" description="SpaA-like prealbumin fold" evidence="10">
    <location>
        <begin position="1166"/>
        <end position="1249"/>
    </location>
</feature>
<dbReference type="GO" id="GO:0007155">
    <property type="term" value="P:cell adhesion"/>
    <property type="evidence" value="ECO:0007669"/>
    <property type="project" value="InterPro"/>
</dbReference>
<evidence type="ECO:0000313" key="13">
    <source>
        <dbReference type="Proteomes" id="UP000591929"/>
    </source>
</evidence>
<name>A0A841XVZ6_9LIST</name>
<keyword evidence="5 8" id="KW-0732">Signal</keyword>
<dbReference type="Pfam" id="PF17802">
    <property type="entry name" value="SpaA"/>
    <property type="match status" value="5"/>
</dbReference>
<dbReference type="Gene3D" id="2.60.40.10">
    <property type="entry name" value="Immunoglobulins"/>
    <property type="match status" value="5"/>
</dbReference>
<feature type="domain" description="Collagen binding" evidence="9">
    <location>
        <begin position="628"/>
        <end position="744"/>
    </location>
</feature>
<evidence type="ECO:0000256" key="7">
    <source>
        <dbReference type="SAM" id="MobiDB-lite"/>
    </source>
</evidence>
<dbReference type="PANTHER" id="PTHR36108:SF13">
    <property type="entry name" value="COLOSSIN-B-RELATED"/>
    <property type="match status" value="1"/>
</dbReference>
<comment type="similarity">
    <text evidence="2">Belongs to the serine-aspartate repeat-containing protein (SDr) family.</text>
</comment>
<dbReference type="Pfam" id="PF17961">
    <property type="entry name" value="Big_8"/>
    <property type="match status" value="1"/>
</dbReference>
<dbReference type="EMBL" id="JAARPL010000002">
    <property type="protein sequence ID" value="MBC1371469.1"/>
    <property type="molecule type" value="Genomic_DNA"/>
</dbReference>
<feature type="domain" description="Collagen binding" evidence="9">
    <location>
        <begin position="500"/>
        <end position="598"/>
    </location>
</feature>
<evidence type="ECO:0000256" key="6">
    <source>
        <dbReference type="ARBA" id="ARBA00023088"/>
    </source>
</evidence>
<keyword evidence="3" id="KW-0134">Cell wall</keyword>
<dbReference type="GO" id="GO:0005518">
    <property type="term" value="F:collagen binding"/>
    <property type="evidence" value="ECO:0007669"/>
    <property type="project" value="InterPro"/>
</dbReference>
<dbReference type="SUPFAM" id="SSF49401">
    <property type="entry name" value="Bacterial adhesins"/>
    <property type="match status" value="6"/>
</dbReference>
<dbReference type="Pfam" id="PF05737">
    <property type="entry name" value="Collagen_bind"/>
    <property type="match status" value="5"/>
</dbReference>
<dbReference type="PANTHER" id="PTHR36108">
    <property type="entry name" value="COLOSSIN-B-RELATED"/>
    <property type="match status" value="1"/>
</dbReference>
<feature type="region of interest" description="Disordered" evidence="7">
    <location>
        <begin position="151"/>
        <end position="173"/>
    </location>
</feature>
<evidence type="ECO:0000313" key="12">
    <source>
        <dbReference type="EMBL" id="MBC1371469.1"/>
    </source>
</evidence>
<dbReference type="InterPro" id="IPR013783">
    <property type="entry name" value="Ig-like_fold"/>
</dbReference>
<comment type="caution">
    <text evidence="12">The sequence shown here is derived from an EMBL/GenBank/DDBJ whole genome shotgun (WGS) entry which is preliminary data.</text>
</comment>
<feature type="domain" description="SpaA-like prealbumin fold" evidence="10">
    <location>
        <begin position="1264"/>
        <end position="1339"/>
    </location>
</feature>
<dbReference type="InterPro" id="IPR011252">
    <property type="entry name" value="Fibrogen-bd_dom1"/>
</dbReference>
<proteinExistence type="inferred from homology"/>
<dbReference type="Proteomes" id="UP000591929">
    <property type="component" value="Unassembled WGS sequence"/>
</dbReference>
<evidence type="ECO:0000256" key="4">
    <source>
        <dbReference type="ARBA" id="ARBA00022525"/>
    </source>
</evidence>